<sequence length="581" mass="67558">MKNNMENAHIMNVPYTFEHSKNLGNKILKPIRQEKVVKVPVTQYVEKIIEKEEIKYVNKYVDVIKPIITYKTKHISKPIYLDKIKYEPKLVEKEKIVHIPKIEYRNKIVEIPVYIHKENIIEKKVPLIIERVVPVLKVKRIEKETLIDTIEIPSICEMKKKEININNTKNEYEQNILHIQRNNSGSNNFYTVNVMNENQDIYNKETYRNMESQNNSSPAVYSHMRVSPSFEIEKIKRKNESGHYGDSIESDEDNYERNLQHKNETMYNDATHDDDIHYEQILEKGGRMVSAEGIPDKGNVSNEENILNERSTSNEENVMNEEGCISNEKNASFVERLLNEESNLKNYMQNRMENNYYNTDNRHKKSSVTHVSVHLPTTKEELRESLEPGYVNSVESSYNVSLNPISVERSGKILDSSSMGNNMDSSNMYVMNNNHVFNYNNSINRYNEYNMNELINEQLIRGGSLNNSKPDISKSIEENVNQLSYCTNLKDHMETEQHTLHTPSNMHVYKENYVSSQNERRNQSGGSKPGRNKLNFMPSYANSNGNAIVSVRPATILEYVPKERKFKSGFCNFMNKCCGGE</sequence>
<evidence type="ECO:0000313" key="3">
    <source>
        <dbReference type="Proteomes" id="UP000195521"/>
    </source>
</evidence>
<organism evidence="2 3">
    <name type="scientific">Plasmodium gonderi</name>
    <dbReference type="NCBI Taxonomy" id="77519"/>
    <lineage>
        <taxon>Eukaryota</taxon>
        <taxon>Sar</taxon>
        <taxon>Alveolata</taxon>
        <taxon>Apicomplexa</taxon>
        <taxon>Aconoidasida</taxon>
        <taxon>Haemosporida</taxon>
        <taxon>Plasmodiidae</taxon>
        <taxon>Plasmodium</taxon>
        <taxon>Plasmodium (Plasmodium)</taxon>
    </lineage>
</organism>
<gene>
    <name evidence="2" type="ORF">PGO_050800</name>
</gene>
<dbReference type="AlphaFoldDB" id="A0A1Y1JBP7"/>
<dbReference type="InterPro" id="IPR022086">
    <property type="entry name" value="IMCp"/>
</dbReference>
<comment type="caution">
    <text evidence="2">The sequence shown here is derived from an EMBL/GenBank/DDBJ whole genome shotgun (WGS) entry which is preliminary data.</text>
</comment>
<evidence type="ECO:0000256" key="1">
    <source>
        <dbReference type="SAM" id="MobiDB-lite"/>
    </source>
</evidence>
<keyword evidence="3" id="KW-1185">Reference proteome</keyword>
<dbReference type="Proteomes" id="UP000195521">
    <property type="component" value="Unassembled WGS sequence"/>
</dbReference>
<evidence type="ECO:0008006" key="4">
    <source>
        <dbReference type="Google" id="ProtNLM"/>
    </source>
</evidence>
<evidence type="ECO:0000313" key="2">
    <source>
        <dbReference type="EMBL" id="GAW79670.1"/>
    </source>
</evidence>
<feature type="region of interest" description="Disordered" evidence="1">
    <location>
        <begin position="514"/>
        <end position="535"/>
    </location>
</feature>
<accession>A0A1Y1JBP7</accession>
<dbReference type="GeneID" id="39746382"/>
<dbReference type="Pfam" id="PF12314">
    <property type="entry name" value="IMCp"/>
    <property type="match status" value="1"/>
</dbReference>
<name>A0A1Y1JBP7_PLAGO</name>
<dbReference type="RefSeq" id="XP_028542259.1">
    <property type="nucleotide sequence ID" value="XM_028686458.1"/>
</dbReference>
<feature type="region of interest" description="Disordered" evidence="1">
    <location>
        <begin position="290"/>
        <end position="319"/>
    </location>
</feature>
<protein>
    <recommendedName>
        <fullName evidence="4">Inner membrane complex protein 1i</fullName>
    </recommendedName>
</protein>
<proteinExistence type="predicted"/>
<dbReference type="OMA" id="KNETMYN"/>
<dbReference type="EMBL" id="BDQF01000006">
    <property type="protein sequence ID" value="GAW79670.1"/>
    <property type="molecule type" value="Genomic_DNA"/>
</dbReference>
<feature type="compositionally biased region" description="Polar residues" evidence="1">
    <location>
        <begin position="299"/>
        <end position="317"/>
    </location>
</feature>
<reference evidence="3" key="1">
    <citation type="submission" date="2017-04" db="EMBL/GenBank/DDBJ databases">
        <title>Plasmodium gonderi genome.</title>
        <authorList>
            <person name="Arisue N."/>
            <person name="Honma H."/>
            <person name="Kawai S."/>
            <person name="Tougan T."/>
            <person name="Tanabe K."/>
            <person name="Horii T."/>
        </authorList>
    </citation>
    <scope>NUCLEOTIDE SEQUENCE [LARGE SCALE GENOMIC DNA]</scope>
    <source>
        <strain evidence="3">ATCC 30045</strain>
    </source>
</reference>
<dbReference type="OrthoDB" id="365974at2759"/>